<feature type="chain" id="PRO_5015564606" description="DUF3828 domain-containing protein" evidence="1">
    <location>
        <begin position="27"/>
        <end position="141"/>
    </location>
</feature>
<name>A0A2U2D9T8_9PSED</name>
<organism evidence="2 3">
    <name type="scientific">Pseudomonas prosekii</name>
    <dbReference type="NCBI Taxonomy" id="1148509"/>
    <lineage>
        <taxon>Bacteria</taxon>
        <taxon>Pseudomonadati</taxon>
        <taxon>Pseudomonadota</taxon>
        <taxon>Gammaproteobacteria</taxon>
        <taxon>Pseudomonadales</taxon>
        <taxon>Pseudomonadaceae</taxon>
        <taxon>Pseudomonas</taxon>
    </lineage>
</organism>
<accession>A0A2U2D9T8</accession>
<sequence length="141" mass="15868">MAGLMRVCLALLVLALFQGPVRDAQAAVCPSKDFPTFLAAYMNSIDVQKAFTLEPLQKLTTVDAEPEPKQVRHFLGSRELEFPLIPDAKTIDMRGLTLQITDRDQFSAAVKLQKPDTGYQVIYRFSFDTCWVLNEIQDDSI</sequence>
<evidence type="ECO:0000313" key="2">
    <source>
        <dbReference type="EMBL" id="PWE45757.1"/>
    </source>
</evidence>
<keyword evidence="1" id="KW-0732">Signal</keyword>
<evidence type="ECO:0000256" key="1">
    <source>
        <dbReference type="SAM" id="SignalP"/>
    </source>
</evidence>
<evidence type="ECO:0008006" key="4">
    <source>
        <dbReference type="Google" id="ProtNLM"/>
    </source>
</evidence>
<feature type="signal peptide" evidence="1">
    <location>
        <begin position="1"/>
        <end position="26"/>
    </location>
</feature>
<protein>
    <recommendedName>
        <fullName evidence="4">DUF3828 domain-containing protein</fullName>
    </recommendedName>
</protein>
<comment type="caution">
    <text evidence="2">The sequence shown here is derived from an EMBL/GenBank/DDBJ whole genome shotgun (WGS) entry which is preliminary data.</text>
</comment>
<evidence type="ECO:0000313" key="3">
    <source>
        <dbReference type="Proteomes" id="UP000245056"/>
    </source>
</evidence>
<proteinExistence type="predicted"/>
<reference evidence="2 3" key="1">
    <citation type="submission" date="2018-05" db="EMBL/GenBank/DDBJ databases">
        <title>Genome sequences of two Antarctic strains of Pseudomonas prosekii: insights into adaptation to extreme conditions.</title>
        <authorList>
            <person name="Snopkova K."/>
            <person name="Dufkova K."/>
            <person name="Cejkova D."/>
            <person name="Sedlacek I."/>
            <person name="Smajs D."/>
        </authorList>
    </citation>
    <scope>NUCLEOTIDE SEQUENCE [LARGE SCALE GENOMIC DNA]</scope>
    <source>
        <strain evidence="2 3">P2673</strain>
    </source>
</reference>
<dbReference type="AlphaFoldDB" id="A0A2U2D9T8"/>
<gene>
    <name evidence="2" type="ORF">C9I49_09380</name>
</gene>
<dbReference type="Proteomes" id="UP000245056">
    <property type="component" value="Unassembled WGS sequence"/>
</dbReference>
<dbReference type="EMBL" id="QFAW01000010">
    <property type="protein sequence ID" value="PWE45757.1"/>
    <property type="molecule type" value="Genomic_DNA"/>
</dbReference>